<evidence type="ECO:0000256" key="1">
    <source>
        <dbReference type="SAM" id="Phobius"/>
    </source>
</evidence>
<evidence type="ECO:0000313" key="2">
    <source>
        <dbReference type="EMBL" id="GAB55894.1"/>
    </source>
</evidence>
<dbReference type="OrthoDB" id="7863671at2"/>
<dbReference type="STRING" id="56804.BAE46_07365"/>
<dbReference type="eggNOG" id="COG1585">
    <property type="taxonomic scope" value="Bacteria"/>
</dbReference>
<evidence type="ECO:0008006" key="4">
    <source>
        <dbReference type="Google" id="ProtNLM"/>
    </source>
</evidence>
<dbReference type="RefSeq" id="WP_006005462.1">
    <property type="nucleotide sequence ID" value="NZ_BAET01000018.1"/>
</dbReference>
<reference evidence="2 3" key="2">
    <citation type="journal article" date="2017" name="Antonie Van Leeuwenhoek">
        <title>Rhizobium rhizosphaerae sp. nov., a novel species isolated from rice rhizosphere.</title>
        <authorList>
            <person name="Zhao J.J."/>
            <person name="Zhang J."/>
            <person name="Zhang R.J."/>
            <person name="Zhang C.W."/>
            <person name="Yin H.Q."/>
            <person name="Zhang X.X."/>
        </authorList>
    </citation>
    <scope>NUCLEOTIDE SEQUENCE [LARGE SCALE GENOMIC DNA]</scope>
    <source>
        <strain evidence="2 3">ACAM 611</strain>
    </source>
</reference>
<evidence type="ECO:0000313" key="3">
    <source>
        <dbReference type="Proteomes" id="UP000053586"/>
    </source>
</evidence>
<feature type="transmembrane region" description="Helical" evidence="1">
    <location>
        <begin position="6"/>
        <end position="25"/>
    </location>
</feature>
<reference evidence="2 3" key="1">
    <citation type="journal article" date="2012" name="J. Bacteriol.">
        <title>Genome sequence of proteorhodopsin-containing sea ice bacterium Glaciecola punicea ACAM 611T.</title>
        <authorList>
            <person name="Qin Q.-L."/>
            <person name="Xie B.-B."/>
            <person name="Shu Y.-L."/>
            <person name="Rong J.-C."/>
            <person name="Zhao D.-L."/>
            <person name="Zhang X.-Y."/>
            <person name="Chen X.-L."/>
            <person name="Zhou B.-C."/>
            <person name="Zhanga Y.-Z."/>
        </authorList>
    </citation>
    <scope>NUCLEOTIDE SEQUENCE [LARGE SCALE GENOMIC DNA]</scope>
    <source>
        <strain evidence="2 3">ACAM 611</strain>
    </source>
</reference>
<name>H5TC67_9ALTE</name>
<dbReference type="Proteomes" id="UP000053586">
    <property type="component" value="Unassembled WGS sequence"/>
</dbReference>
<gene>
    <name evidence="2" type="ORF">GPUN_1778</name>
</gene>
<organism evidence="2 3">
    <name type="scientific">Glaciecola punicea ACAM 611</name>
    <dbReference type="NCBI Taxonomy" id="1121923"/>
    <lineage>
        <taxon>Bacteria</taxon>
        <taxon>Pseudomonadati</taxon>
        <taxon>Pseudomonadota</taxon>
        <taxon>Gammaproteobacteria</taxon>
        <taxon>Alteromonadales</taxon>
        <taxon>Alteromonadaceae</taxon>
        <taxon>Glaciecola</taxon>
    </lineage>
</organism>
<accession>H5TC67</accession>
<feature type="transmembrane region" description="Helical" evidence="1">
    <location>
        <begin position="32"/>
        <end position="51"/>
    </location>
</feature>
<keyword evidence="3" id="KW-1185">Reference proteome</keyword>
<dbReference type="AlphaFoldDB" id="H5TC67"/>
<proteinExistence type="predicted"/>
<sequence length="158" mass="17659">MEWFANNFIQAIFIIGVVLLIFEVAVLGFSTFFLFFAGLAAIVSSILMWVGIIPDTFLYGIASIAVFTFIFALSLWKPMVRMQKTVDKTRASSDLIGYTFVLPEDIVAIAAINDKPLYQFSGVHWRLQSEVDVSKGSLVEVSQTDVGVLWVKPKQKQV</sequence>
<feature type="transmembrane region" description="Helical" evidence="1">
    <location>
        <begin position="57"/>
        <end position="76"/>
    </location>
</feature>
<keyword evidence="1" id="KW-0812">Transmembrane</keyword>
<keyword evidence="1" id="KW-1133">Transmembrane helix</keyword>
<protein>
    <recommendedName>
        <fullName evidence="4">NfeD-like C-terminal domain-containing protein</fullName>
    </recommendedName>
</protein>
<comment type="caution">
    <text evidence="2">The sequence shown here is derived from an EMBL/GenBank/DDBJ whole genome shotgun (WGS) entry which is preliminary data.</text>
</comment>
<keyword evidence="1" id="KW-0472">Membrane</keyword>
<dbReference type="EMBL" id="BAET01000018">
    <property type="protein sequence ID" value="GAB55894.1"/>
    <property type="molecule type" value="Genomic_DNA"/>
</dbReference>